<dbReference type="EMBL" id="OU015568">
    <property type="protein sequence ID" value="CAG5078929.1"/>
    <property type="molecule type" value="Genomic_DNA"/>
</dbReference>
<evidence type="ECO:0000313" key="1">
    <source>
        <dbReference type="EMBL" id="CAG5078929.1"/>
    </source>
</evidence>
<keyword evidence="2" id="KW-1185">Reference proteome</keyword>
<accession>A0ABN7RJ19</accession>
<reference evidence="1 2" key="1">
    <citation type="submission" date="2021-04" db="EMBL/GenBank/DDBJ databases">
        <authorList>
            <person name="Bliznina A."/>
        </authorList>
    </citation>
    <scope>NUCLEOTIDE SEQUENCE [LARGE SCALE GENOMIC DNA]</scope>
</reference>
<dbReference type="Proteomes" id="UP001158576">
    <property type="component" value="Chromosome PAR"/>
</dbReference>
<proteinExistence type="predicted"/>
<evidence type="ECO:0000313" key="2">
    <source>
        <dbReference type="Proteomes" id="UP001158576"/>
    </source>
</evidence>
<name>A0ABN7RJ19_OIKDI</name>
<protein>
    <submittedName>
        <fullName evidence="1">Oidioi.mRNA.OKI2018_I69.PAR.g9124.t1.cds</fullName>
    </submittedName>
</protein>
<organism evidence="1 2">
    <name type="scientific">Oikopleura dioica</name>
    <name type="common">Tunicate</name>
    <dbReference type="NCBI Taxonomy" id="34765"/>
    <lineage>
        <taxon>Eukaryota</taxon>
        <taxon>Metazoa</taxon>
        <taxon>Chordata</taxon>
        <taxon>Tunicata</taxon>
        <taxon>Appendicularia</taxon>
        <taxon>Copelata</taxon>
        <taxon>Oikopleuridae</taxon>
        <taxon>Oikopleura</taxon>
    </lineage>
</organism>
<sequence length="296" mass="32573">MDGNDHLCCEVLPGYPDANNKSIIDFNLDGNVLETLNGDSPIESFFGFNFKCEFTGATELEELTNIYGADIITNNVTGVLDSSVLPSPSTCAVQNNRCHPNNNLQLGNNFIIDFYDAVNTGLHFRIESIWVGPAEGAKTIQLVEDGCTTASFASTSTMDVFGLFLIWEAFKFQSSESAHFTIQIDLCNPEDEIYCKGITNCLSGIGNLALFEQMLASTNGRKRRSDEAENDTASRHNYQKAKDVNVQINVPKNAMVVENNSFGETIILLQRKNDQSSAACHLISSSCILFFLIFSI</sequence>
<gene>
    <name evidence="1" type="ORF">OKIOD_LOCUS682</name>
</gene>